<dbReference type="Proteomes" id="UP001519344">
    <property type="component" value="Unassembled WGS sequence"/>
</dbReference>
<comment type="caution">
    <text evidence="2">The sequence shown here is derived from an EMBL/GenBank/DDBJ whole genome shotgun (WGS) entry which is preliminary data.</text>
</comment>
<keyword evidence="1" id="KW-1133">Transmembrane helix</keyword>
<gene>
    <name evidence="2" type="ORF">J2Z65_006014</name>
</gene>
<keyword evidence="1" id="KW-0812">Transmembrane</keyword>
<dbReference type="Pfam" id="PF10027">
    <property type="entry name" value="DUF2269"/>
    <property type="match status" value="1"/>
</dbReference>
<evidence type="ECO:0000313" key="2">
    <source>
        <dbReference type="EMBL" id="MBP1966753.1"/>
    </source>
</evidence>
<organism evidence="2 3">
    <name type="scientific">Paenibacillus aceris</name>
    <dbReference type="NCBI Taxonomy" id="869555"/>
    <lineage>
        <taxon>Bacteria</taxon>
        <taxon>Bacillati</taxon>
        <taxon>Bacillota</taxon>
        <taxon>Bacilli</taxon>
        <taxon>Bacillales</taxon>
        <taxon>Paenibacillaceae</taxon>
        <taxon>Paenibacillus</taxon>
    </lineage>
</organism>
<dbReference type="InterPro" id="IPR018729">
    <property type="entry name" value="DUF2269_transmembrane"/>
</dbReference>
<keyword evidence="1" id="KW-0472">Membrane</keyword>
<evidence type="ECO:0000313" key="3">
    <source>
        <dbReference type="Proteomes" id="UP001519344"/>
    </source>
</evidence>
<sequence>MKVLVLIHVLSAIIGVGPTYFAHVLLRKNQTLDELRSSLRVGARLEIFPKIGGTLAVLTGLLLIWLGDYGSFMQIWLFGSLIAYILIQIIAVGFATPYQKKLVSWVLDPANQKASSLPAEQLIQWVKARNYFYGASAIGLILFIFMIVKPS</sequence>
<proteinExistence type="predicted"/>
<evidence type="ECO:0000256" key="1">
    <source>
        <dbReference type="SAM" id="Phobius"/>
    </source>
</evidence>
<feature type="transmembrane region" description="Helical" evidence="1">
    <location>
        <begin position="47"/>
        <end position="67"/>
    </location>
</feature>
<feature type="transmembrane region" description="Helical" evidence="1">
    <location>
        <begin position="73"/>
        <end position="95"/>
    </location>
</feature>
<dbReference type="EMBL" id="JAGGKV010000025">
    <property type="protein sequence ID" value="MBP1966753.1"/>
    <property type="molecule type" value="Genomic_DNA"/>
</dbReference>
<feature type="transmembrane region" description="Helical" evidence="1">
    <location>
        <begin position="6"/>
        <end position="26"/>
    </location>
</feature>
<keyword evidence="3" id="KW-1185">Reference proteome</keyword>
<protein>
    <submittedName>
        <fullName evidence="2">Membrane protein SirB2</fullName>
    </submittedName>
</protein>
<dbReference type="RefSeq" id="WP_167068204.1">
    <property type="nucleotide sequence ID" value="NZ_JAAOZR010000095.1"/>
</dbReference>
<accession>A0ABS4I764</accession>
<feature type="transmembrane region" description="Helical" evidence="1">
    <location>
        <begin position="131"/>
        <end position="148"/>
    </location>
</feature>
<reference evidence="2 3" key="1">
    <citation type="submission" date="2021-03" db="EMBL/GenBank/DDBJ databases">
        <title>Genomic Encyclopedia of Type Strains, Phase IV (KMG-IV): sequencing the most valuable type-strain genomes for metagenomic binning, comparative biology and taxonomic classification.</title>
        <authorList>
            <person name="Goeker M."/>
        </authorList>
    </citation>
    <scope>NUCLEOTIDE SEQUENCE [LARGE SCALE GENOMIC DNA]</scope>
    <source>
        <strain evidence="2 3">DSM 24950</strain>
    </source>
</reference>
<name>A0ABS4I764_9BACL</name>